<keyword evidence="1" id="KW-0808">Transferase</keyword>
<dbReference type="InterPro" id="IPR029063">
    <property type="entry name" value="SAM-dependent_MTases_sf"/>
</dbReference>
<reference evidence="1" key="1">
    <citation type="submission" date="2022-11" db="EMBL/GenBank/DDBJ databases">
        <title>Marilongibacter aestuarii gen. nov., sp. nov., isolated from tidal flat sediment.</title>
        <authorList>
            <person name="Jiayan W."/>
        </authorList>
    </citation>
    <scope>NUCLEOTIDE SEQUENCE</scope>
    <source>
        <strain evidence="1">Z1-6</strain>
    </source>
</reference>
<name>A0A9X3F8P1_9BACT</name>
<dbReference type="SUPFAM" id="SSF53335">
    <property type="entry name" value="S-adenosyl-L-methionine-dependent methyltransferases"/>
    <property type="match status" value="1"/>
</dbReference>
<organism evidence="1 2">
    <name type="scientific">Draconibacterium aestuarii</name>
    <dbReference type="NCBI Taxonomy" id="2998507"/>
    <lineage>
        <taxon>Bacteria</taxon>
        <taxon>Pseudomonadati</taxon>
        <taxon>Bacteroidota</taxon>
        <taxon>Bacteroidia</taxon>
        <taxon>Marinilabiliales</taxon>
        <taxon>Prolixibacteraceae</taxon>
        <taxon>Draconibacterium</taxon>
    </lineage>
</organism>
<dbReference type="Pfam" id="PF13489">
    <property type="entry name" value="Methyltransf_23"/>
    <property type="match status" value="1"/>
</dbReference>
<dbReference type="Gene3D" id="3.40.50.150">
    <property type="entry name" value="Vaccinia Virus protein VP39"/>
    <property type="match status" value="1"/>
</dbReference>
<dbReference type="GO" id="GO:0032259">
    <property type="term" value="P:methylation"/>
    <property type="evidence" value="ECO:0007669"/>
    <property type="project" value="UniProtKB-KW"/>
</dbReference>
<gene>
    <name evidence="1" type="ORF">OU798_10805</name>
</gene>
<dbReference type="Proteomes" id="UP001145087">
    <property type="component" value="Unassembled WGS sequence"/>
</dbReference>
<proteinExistence type="predicted"/>
<comment type="caution">
    <text evidence="1">The sequence shown here is derived from an EMBL/GenBank/DDBJ whole genome shotgun (WGS) entry which is preliminary data.</text>
</comment>
<dbReference type="GO" id="GO:0008168">
    <property type="term" value="F:methyltransferase activity"/>
    <property type="evidence" value="ECO:0007669"/>
    <property type="project" value="UniProtKB-KW"/>
</dbReference>
<dbReference type="EMBL" id="JAPOHD010000022">
    <property type="protein sequence ID" value="MCY1720836.1"/>
    <property type="molecule type" value="Genomic_DNA"/>
</dbReference>
<keyword evidence="1" id="KW-0489">Methyltransferase</keyword>
<dbReference type="RefSeq" id="WP_343333169.1">
    <property type="nucleotide sequence ID" value="NZ_JAPOHD010000022.1"/>
</dbReference>
<keyword evidence="2" id="KW-1185">Reference proteome</keyword>
<evidence type="ECO:0000313" key="1">
    <source>
        <dbReference type="EMBL" id="MCY1720836.1"/>
    </source>
</evidence>
<protein>
    <submittedName>
        <fullName evidence="1">Class I SAM-dependent methyltransferase</fullName>
    </submittedName>
</protein>
<sequence>MDIREYVKNPIQGAILHPWESARIEVVLKLLNQHKKRASNLNIFDIGCGDAKVINTLSKQLKESTFIGIDTALDEELISQLQNILNNPNIKLYKDSKDLTKQNSIADVVLLLDIIEHIEKDADFLAEITSSNYISKDTNVIITVPAFQSLYVNRDTWLGHYRRYTIKMLTELATKNNLEIVQTGYFFSSLVPVRFLQKITERESEPNGYLGINNWNGSKWSADLLKNILVIDYKIGNVFNNLGIKLPGLSCYMICKKQ</sequence>
<evidence type="ECO:0000313" key="2">
    <source>
        <dbReference type="Proteomes" id="UP001145087"/>
    </source>
</evidence>
<dbReference type="AlphaFoldDB" id="A0A9X3F8P1"/>
<accession>A0A9X3F8P1</accession>